<organism evidence="1">
    <name type="scientific">Helianthus annuus</name>
    <name type="common">Common sunflower</name>
    <dbReference type="NCBI Taxonomy" id="4232"/>
    <lineage>
        <taxon>Eukaryota</taxon>
        <taxon>Viridiplantae</taxon>
        <taxon>Streptophyta</taxon>
        <taxon>Embryophyta</taxon>
        <taxon>Tracheophyta</taxon>
        <taxon>Spermatophyta</taxon>
        <taxon>Magnoliopsida</taxon>
        <taxon>eudicotyledons</taxon>
        <taxon>Gunneridae</taxon>
        <taxon>Pentapetalae</taxon>
        <taxon>asterids</taxon>
        <taxon>campanulids</taxon>
        <taxon>Asterales</taxon>
        <taxon>Asteraceae</taxon>
        <taxon>Asteroideae</taxon>
        <taxon>Heliantheae alliance</taxon>
        <taxon>Heliantheae</taxon>
        <taxon>Helianthus</taxon>
    </lineage>
</organism>
<accession>A0A1Y3BUG9</accession>
<dbReference type="AlphaFoldDB" id="A0A1Y3BUG9"/>
<protein>
    <submittedName>
        <fullName evidence="1">Uncharacterized protein</fullName>
    </submittedName>
</protein>
<dbReference type="InParanoid" id="A0A1Y3BUG9"/>
<dbReference type="STRING" id="4232.A0A1Y3BUG9"/>
<gene>
    <name evidence="1" type="ORF">HannXRQ_Chr00c0062g0571551</name>
</gene>
<proteinExistence type="predicted"/>
<name>A0A1Y3BUG9_HELAN</name>
<dbReference type="EMBL" id="KZ113385">
    <property type="protein sequence ID" value="OTF84651.1"/>
    <property type="molecule type" value="Genomic_DNA"/>
</dbReference>
<sequence length="109" mass="12013">MPQGYAVIDLEILNPSEVLDICLSKFVTLLLQSSFTAAGCYLCAAPGSKGTKILVCCSVNSASPMKMGSYYVDPFDKQNVYVSTELSQIIETENHIQIKRYKTSQTCIF</sequence>
<reference evidence="1" key="1">
    <citation type="submission" date="2017-02" db="EMBL/GenBank/DDBJ databases">
        <title>Sunflower complete genome.</title>
        <authorList>
            <person name="Langlade N."/>
            <person name="Munos S."/>
        </authorList>
    </citation>
    <scope>NUCLEOTIDE SEQUENCE [LARGE SCALE GENOMIC DNA]</scope>
    <source>
        <tissue evidence="1">Leaves</tissue>
    </source>
</reference>
<evidence type="ECO:0000313" key="1">
    <source>
        <dbReference type="EMBL" id="OTF84651.1"/>
    </source>
</evidence>